<dbReference type="RefSeq" id="WP_109415321.1">
    <property type="nucleotide sequence ID" value="NZ_QEAS01000006.1"/>
</dbReference>
<dbReference type="Pfam" id="PF02065">
    <property type="entry name" value="Melibiase"/>
    <property type="match status" value="1"/>
</dbReference>
<dbReference type="Proteomes" id="UP000245647">
    <property type="component" value="Unassembled WGS sequence"/>
</dbReference>
<dbReference type="InterPro" id="IPR013785">
    <property type="entry name" value="Aldolase_TIM"/>
</dbReference>
<evidence type="ECO:0000313" key="3">
    <source>
        <dbReference type="Proteomes" id="UP000245647"/>
    </source>
</evidence>
<gene>
    <name evidence="2" type="ORF">DDR33_08305</name>
</gene>
<protein>
    <submittedName>
        <fullName evidence="2">Alpha-galactosidase</fullName>
    </submittedName>
</protein>
<comment type="caution">
    <text evidence="2">The sequence shown here is derived from an EMBL/GenBank/DDBJ whole genome shotgun (WGS) entry which is preliminary data.</text>
</comment>
<dbReference type="OrthoDB" id="9779211at2"/>
<evidence type="ECO:0000256" key="1">
    <source>
        <dbReference type="SAM" id="SignalP"/>
    </source>
</evidence>
<dbReference type="SUPFAM" id="SSF51445">
    <property type="entry name" value="(Trans)glycosidases"/>
    <property type="match status" value="1"/>
</dbReference>
<accession>A0A2U2PHQ0</accession>
<dbReference type="AlphaFoldDB" id="A0A2U2PHQ0"/>
<reference evidence="2 3" key="1">
    <citation type="submission" date="2018-04" db="EMBL/GenBank/DDBJ databases">
        <title>Pedobacter chongqingensis sp. nov., isolated from a rottenly hemp rope.</title>
        <authorList>
            <person name="Cai Y."/>
        </authorList>
    </citation>
    <scope>NUCLEOTIDE SEQUENCE [LARGE SCALE GENOMIC DNA]</scope>
    <source>
        <strain evidence="2 3">FJ4-8</strain>
    </source>
</reference>
<feature type="chain" id="PRO_5015508583" evidence="1">
    <location>
        <begin position="32"/>
        <end position="710"/>
    </location>
</feature>
<proteinExistence type="predicted"/>
<keyword evidence="3" id="KW-1185">Reference proteome</keyword>
<dbReference type="InterPro" id="IPR017853">
    <property type="entry name" value="GH"/>
</dbReference>
<dbReference type="EMBL" id="QEAS01000006">
    <property type="protein sequence ID" value="PWG80937.1"/>
    <property type="molecule type" value="Genomic_DNA"/>
</dbReference>
<sequence>MNGKIKRKTIIRTTLTGIIHLAALVCFSKNAAGKEFDEKSNTSPSTYYSRLKNDTLVIGNRLIERKFIWNKGNVITYSLTDQSSGQIWVNKTKTPDFYIGKNQEPVSNTSYNSREIKENAIHPPYLETEVSFSLGTLYIKKIYRIYSDSPVIACDIYLKGSTDVILEGTAANPADMKNIEFAEDMKSKQVTAILDQIKLDGFHWQTKIVEFFDVTDWNNNLVSERKIIPYRKNTYRGNLLFAHNNENDKGLFFLKEAPSSSTQLAYNGYDFTTEFGHFMVSGLGMTQKDISPNEWRKAYGVVMGVYSGSELNQLTALRSYQKNIRKLLPERDEMVMMNTWGDRSQDSKVNEKFSLIEVNRAAELGISHFQIDDGWQSGKSPNSAVAKGSFKNIWDNPDYWKPDSEKYPRGLHPVVKKGKELGVEICLWFNPSVQNDYADWKKDAEAIVGLYKQYGIRTFKIDGLAIPTRQSEINLRKLFDTVLEKTDNQVVFNLDATAGRRGGYHTFNEYGNIFLENRYTDWQNYYPYWTLRNLWQLSKYVPAEKLQIEFLNKWRNTAKYGSDIFAPQHYSFEYLFATTMAGQPLAWFEGSGLPKEGLSIGQLIKAYKKVQHDFHTGVILPIGEEPSGKSWTGFQSVKDGTGYFIFYRENTPDSVGFVNTWLTEGTQIKCTPVLGNGKAMIATTSRNGIIEVKLPDVNDFVMYRYEIIHQ</sequence>
<dbReference type="Gene3D" id="3.20.20.70">
    <property type="entry name" value="Aldolase class I"/>
    <property type="match status" value="1"/>
</dbReference>
<organism evidence="2 3">
    <name type="scientific">Pararcticibacter amylolyticus</name>
    <dbReference type="NCBI Taxonomy" id="2173175"/>
    <lineage>
        <taxon>Bacteria</taxon>
        <taxon>Pseudomonadati</taxon>
        <taxon>Bacteroidota</taxon>
        <taxon>Sphingobacteriia</taxon>
        <taxon>Sphingobacteriales</taxon>
        <taxon>Sphingobacteriaceae</taxon>
        <taxon>Pararcticibacter</taxon>
    </lineage>
</organism>
<name>A0A2U2PHQ0_9SPHI</name>
<feature type="signal peptide" evidence="1">
    <location>
        <begin position="1"/>
        <end position="31"/>
    </location>
</feature>
<keyword evidence="1" id="KW-0732">Signal</keyword>
<evidence type="ECO:0000313" key="2">
    <source>
        <dbReference type="EMBL" id="PWG80937.1"/>
    </source>
</evidence>